<keyword evidence="13 16" id="KW-0173">Coenzyme A biosynthesis</keyword>
<comment type="caution">
    <text evidence="17">The sequence shown here is derived from an EMBL/GenBank/DDBJ whole genome shotgun (WGS) entry which is preliminary data.</text>
</comment>
<accession>N6W346</accession>
<feature type="binding site" evidence="16">
    <location>
        <position position="173"/>
    </location>
    <ligand>
        <name>substrate</name>
    </ligand>
</feature>
<dbReference type="GO" id="GO:0004594">
    <property type="term" value="F:pantothenate kinase activity"/>
    <property type="evidence" value="ECO:0007669"/>
    <property type="project" value="UniProtKB-UniRule"/>
</dbReference>
<name>N6W346_9GAMM</name>
<dbReference type="STRING" id="626887.J057_13867"/>
<dbReference type="CDD" id="cd24015">
    <property type="entry name" value="ASKHA_NBD_PanK-III"/>
    <property type="match status" value="1"/>
</dbReference>
<evidence type="ECO:0000256" key="15">
    <source>
        <dbReference type="ARBA" id="ARBA00040883"/>
    </source>
</evidence>
<dbReference type="Gene3D" id="3.30.420.40">
    <property type="match status" value="2"/>
</dbReference>
<comment type="subunit">
    <text evidence="5 16">Homodimer.</text>
</comment>
<comment type="catalytic activity">
    <reaction evidence="1 16">
        <text>(R)-pantothenate + ATP = (R)-4'-phosphopantothenate + ADP + H(+)</text>
        <dbReference type="Rhea" id="RHEA:16373"/>
        <dbReference type="ChEBI" id="CHEBI:10986"/>
        <dbReference type="ChEBI" id="CHEBI:15378"/>
        <dbReference type="ChEBI" id="CHEBI:29032"/>
        <dbReference type="ChEBI" id="CHEBI:30616"/>
        <dbReference type="ChEBI" id="CHEBI:456216"/>
        <dbReference type="EC" id="2.7.1.33"/>
    </reaction>
</comment>
<evidence type="ECO:0000256" key="5">
    <source>
        <dbReference type="ARBA" id="ARBA00011738"/>
    </source>
</evidence>
<dbReference type="GO" id="GO:0046872">
    <property type="term" value="F:metal ion binding"/>
    <property type="evidence" value="ECO:0007669"/>
    <property type="project" value="UniProtKB-KW"/>
</dbReference>
<evidence type="ECO:0000313" key="18">
    <source>
        <dbReference type="Proteomes" id="UP000013165"/>
    </source>
</evidence>
<dbReference type="AlphaFoldDB" id="N6W346"/>
<dbReference type="PATRIC" id="fig|626887.3.peg.2773"/>
<dbReference type="Pfam" id="PF03309">
    <property type="entry name" value="Pan_kinase"/>
    <property type="match status" value="1"/>
</dbReference>
<evidence type="ECO:0000256" key="1">
    <source>
        <dbReference type="ARBA" id="ARBA00001206"/>
    </source>
</evidence>
<dbReference type="SUPFAM" id="SSF53067">
    <property type="entry name" value="Actin-like ATPase domain"/>
    <property type="match status" value="2"/>
</dbReference>
<evidence type="ECO:0000256" key="3">
    <source>
        <dbReference type="ARBA" id="ARBA00004496"/>
    </source>
</evidence>
<evidence type="ECO:0000256" key="6">
    <source>
        <dbReference type="ARBA" id="ARBA00012102"/>
    </source>
</evidence>
<evidence type="ECO:0000256" key="7">
    <source>
        <dbReference type="ARBA" id="ARBA00022490"/>
    </source>
</evidence>
<dbReference type="HOGENOM" id="CLU_066627_0_0_6"/>
<keyword evidence="18" id="KW-1185">Reference proteome</keyword>
<sequence length="244" mass="26499">MTLFIDAGNTRIKWRLKPEGRPALEGVGVLTDPQLFQAFDAQSVNRIAISTVISEDARKKLHQQLYRALGVEPVFHWTQSSQCGVTCAYDRPETMGADRWHALIGAWKQAKRALLVVDAGSALTVDILDGQGMHRGGYILPGHRLMRESLESNTARVRFGKALSQDPSPGKSTDACVRNGLSWLLQALSMQLDALRRALGIDVDAVFLTGGDAPGLMQLGLEGCLRPQLVLEGLEAVDAEVTGV</sequence>
<comment type="cofactor">
    <cofactor evidence="16">
        <name>NH4(+)</name>
        <dbReference type="ChEBI" id="CHEBI:28938"/>
    </cofactor>
    <cofactor evidence="16">
        <name>K(+)</name>
        <dbReference type="ChEBI" id="CHEBI:29103"/>
    </cofactor>
    <text evidence="16">A monovalent cation. Ammonium or potassium.</text>
</comment>
<keyword evidence="11 16" id="KW-0067">ATP-binding</keyword>
<protein>
    <recommendedName>
        <fullName evidence="15 16">Type III pantothenate kinase</fullName>
        <ecNumber evidence="6 16">2.7.1.33</ecNumber>
    </recommendedName>
    <alternativeName>
        <fullName evidence="16">PanK-III</fullName>
    </alternativeName>
    <alternativeName>
        <fullName evidence="16">Pantothenic acid kinase</fullName>
    </alternativeName>
</protein>
<organism evidence="17 18">
    <name type="scientific">Marinobacter nanhaiticus D15-8W</name>
    <dbReference type="NCBI Taxonomy" id="626887"/>
    <lineage>
        <taxon>Bacteria</taxon>
        <taxon>Pseudomonadati</taxon>
        <taxon>Pseudomonadota</taxon>
        <taxon>Gammaproteobacteria</taxon>
        <taxon>Pseudomonadales</taxon>
        <taxon>Marinobacteraceae</taxon>
        <taxon>Marinobacter</taxon>
    </lineage>
</organism>
<dbReference type="RefSeq" id="WP_004580727.1">
    <property type="nucleotide sequence ID" value="NZ_AP028878.1"/>
</dbReference>
<evidence type="ECO:0000256" key="4">
    <source>
        <dbReference type="ARBA" id="ARBA00005225"/>
    </source>
</evidence>
<dbReference type="EMBL" id="APLQ01000012">
    <property type="protein sequence ID" value="ENO14529.1"/>
    <property type="molecule type" value="Genomic_DNA"/>
</dbReference>
<dbReference type="PANTHER" id="PTHR34265:SF1">
    <property type="entry name" value="TYPE III PANTOTHENATE KINASE"/>
    <property type="match status" value="1"/>
</dbReference>
<dbReference type="InterPro" id="IPR043129">
    <property type="entry name" value="ATPase_NBD"/>
</dbReference>
<keyword evidence="7 16" id="KW-0963">Cytoplasm</keyword>
<keyword evidence="12 16" id="KW-0630">Potassium</keyword>
<dbReference type="InterPro" id="IPR004619">
    <property type="entry name" value="Type_III_PanK"/>
</dbReference>
<dbReference type="eggNOG" id="COG1521">
    <property type="taxonomic scope" value="Bacteria"/>
</dbReference>
<dbReference type="OrthoDB" id="9781305at2"/>
<evidence type="ECO:0000256" key="13">
    <source>
        <dbReference type="ARBA" id="ARBA00022993"/>
    </source>
</evidence>
<keyword evidence="9 16" id="KW-0547">Nucleotide-binding</keyword>
<feature type="binding site" evidence="16">
    <location>
        <position position="89"/>
    </location>
    <ligand>
        <name>substrate</name>
    </ligand>
</feature>
<evidence type="ECO:0000313" key="17">
    <source>
        <dbReference type="EMBL" id="ENO14529.1"/>
    </source>
</evidence>
<keyword evidence="16" id="KW-0479">Metal-binding</keyword>
<proteinExistence type="inferred from homology"/>
<dbReference type="GO" id="GO:0015937">
    <property type="term" value="P:coenzyme A biosynthetic process"/>
    <property type="evidence" value="ECO:0007669"/>
    <property type="project" value="UniProtKB-UniRule"/>
</dbReference>
<dbReference type="Proteomes" id="UP000013165">
    <property type="component" value="Unassembled WGS sequence"/>
</dbReference>
<evidence type="ECO:0000256" key="14">
    <source>
        <dbReference type="ARBA" id="ARBA00038036"/>
    </source>
</evidence>
<comment type="function">
    <text evidence="16">Catalyzes the phosphorylation of pantothenate (Pan), the first step in CoA biosynthesis.</text>
</comment>
<feature type="binding site" evidence="16">
    <location>
        <position position="121"/>
    </location>
    <ligand>
        <name>ATP</name>
        <dbReference type="ChEBI" id="CHEBI:30616"/>
    </ligand>
</feature>
<evidence type="ECO:0000256" key="11">
    <source>
        <dbReference type="ARBA" id="ARBA00022840"/>
    </source>
</evidence>
<evidence type="ECO:0000256" key="8">
    <source>
        <dbReference type="ARBA" id="ARBA00022679"/>
    </source>
</evidence>
<evidence type="ECO:0000256" key="16">
    <source>
        <dbReference type="HAMAP-Rule" id="MF_01274"/>
    </source>
</evidence>
<dbReference type="NCBIfam" id="TIGR00671">
    <property type="entry name" value="baf"/>
    <property type="match status" value="1"/>
</dbReference>
<gene>
    <name evidence="16" type="primary">coaX</name>
    <name evidence="17" type="ORF">J057_13867</name>
</gene>
<feature type="binding site" evidence="16">
    <location>
        <position position="118"/>
    </location>
    <ligand>
        <name>K(+)</name>
        <dbReference type="ChEBI" id="CHEBI:29103"/>
    </ligand>
</feature>
<comment type="similarity">
    <text evidence="14 16">Belongs to the type III pantothenate kinase family.</text>
</comment>
<comment type="pathway">
    <text evidence="4 16">Cofactor biosynthesis; coenzyme A biosynthesis; CoA from (R)-pantothenate: step 1/5.</text>
</comment>
<keyword evidence="8 16" id="KW-0808">Transferase</keyword>
<feature type="binding site" evidence="16">
    <location>
        <begin position="6"/>
        <end position="13"/>
    </location>
    <ligand>
        <name>ATP</name>
        <dbReference type="ChEBI" id="CHEBI:30616"/>
    </ligand>
</feature>
<dbReference type="GO" id="GO:0005524">
    <property type="term" value="F:ATP binding"/>
    <property type="evidence" value="ECO:0007669"/>
    <property type="project" value="UniProtKB-UniRule"/>
</dbReference>
<dbReference type="HAMAP" id="MF_01274">
    <property type="entry name" value="Pantothen_kinase_3"/>
    <property type="match status" value="1"/>
</dbReference>
<keyword evidence="10 16" id="KW-0418">Kinase</keyword>
<feature type="active site" description="Proton acceptor" evidence="16">
    <location>
        <position position="98"/>
    </location>
</feature>
<feature type="binding site" evidence="16">
    <location>
        <begin position="96"/>
        <end position="99"/>
    </location>
    <ligand>
        <name>substrate</name>
    </ligand>
</feature>
<dbReference type="EC" id="2.7.1.33" evidence="6 16"/>
<evidence type="ECO:0000256" key="10">
    <source>
        <dbReference type="ARBA" id="ARBA00022777"/>
    </source>
</evidence>
<dbReference type="PANTHER" id="PTHR34265">
    <property type="entry name" value="TYPE III PANTOTHENATE KINASE"/>
    <property type="match status" value="1"/>
</dbReference>
<dbReference type="GO" id="GO:0005737">
    <property type="term" value="C:cytoplasm"/>
    <property type="evidence" value="ECO:0007669"/>
    <property type="project" value="UniProtKB-SubCell"/>
</dbReference>
<comment type="subcellular location">
    <subcellularLocation>
        <location evidence="3 16">Cytoplasm</location>
    </subcellularLocation>
</comment>
<reference evidence="17 18" key="1">
    <citation type="journal article" date="2013" name="Genome Announc.">
        <title>Genome Sequence of the Polycyclic Aromatic Hydrocarbon-Degrading Bacterium Strain Marinobacter nanhaiticus D15-8WT.</title>
        <authorList>
            <person name="Cui Z."/>
            <person name="Gao W."/>
            <person name="Li Q."/>
            <person name="Xu G."/>
            <person name="Zheng L."/>
        </authorList>
    </citation>
    <scope>NUCLEOTIDE SEQUENCE [LARGE SCALE GENOMIC DNA]</scope>
    <source>
        <strain evidence="17 18">D15-8W</strain>
    </source>
</reference>
<evidence type="ECO:0000256" key="2">
    <source>
        <dbReference type="ARBA" id="ARBA00001958"/>
    </source>
</evidence>
<dbReference type="UniPathway" id="UPA00241">
    <property type="reaction ID" value="UER00352"/>
</dbReference>
<evidence type="ECO:0000256" key="9">
    <source>
        <dbReference type="ARBA" id="ARBA00022741"/>
    </source>
</evidence>
<evidence type="ECO:0000256" key="12">
    <source>
        <dbReference type="ARBA" id="ARBA00022958"/>
    </source>
</evidence>
<comment type="cofactor">
    <cofactor evidence="2">
        <name>K(+)</name>
        <dbReference type="ChEBI" id="CHEBI:29103"/>
    </cofactor>
</comment>